<dbReference type="RefSeq" id="WP_271024317.1">
    <property type="nucleotide sequence ID" value="NZ_JAQIEY010000007.1"/>
</dbReference>
<proteinExistence type="predicted"/>
<dbReference type="EMBL" id="JAQIEY010000007">
    <property type="protein sequence ID" value="MDA3767528.1"/>
    <property type="molecule type" value="Genomic_DNA"/>
</dbReference>
<gene>
    <name evidence="1" type="ORF">PF586_03370</name>
</gene>
<reference evidence="1" key="1">
    <citation type="submission" date="2023-01" db="EMBL/GenBank/DDBJ databases">
        <title>Sequencing of the bacterial strains from artisanal fermented milk Matsoni.</title>
        <authorList>
            <person name="Rozman V."/>
            <person name="Accetto T."/>
            <person name="Bogovic Matijasic B."/>
        </authorList>
    </citation>
    <scope>NUCLEOTIDE SEQUENCE</scope>
    <source>
        <strain evidence="1">Lbl333</strain>
    </source>
</reference>
<comment type="caution">
    <text evidence="1">The sequence shown here is derived from an EMBL/GenBank/DDBJ whole genome shotgun (WGS) entry which is preliminary data.</text>
</comment>
<evidence type="ECO:0000313" key="2">
    <source>
        <dbReference type="Proteomes" id="UP001210502"/>
    </source>
</evidence>
<accession>A0AAW5YWK6</accession>
<evidence type="ECO:0000313" key="1">
    <source>
        <dbReference type="EMBL" id="MDA3767528.1"/>
    </source>
</evidence>
<sequence length="158" mass="17818">MAAKWTISEEQIKQMAQEAAGRQLEGFWAKCDSFDSLDMLGKKMGEKANLSPTIAKNMTLLADDIYISRQLNAKLLEIASAENVEEAIEKGLKESKKRRMHWESRLAIAGCDCRVRGDMTKGSVSEIHRASTEIRLEREAEHELELLLAPIKWGLTND</sequence>
<dbReference type="Proteomes" id="UP001210502">
    <property type="component" value="Unassembled WGS sequence"/>
</dbReference>
<dbReference type="AlphaFoldDB" id="A0AAW5YWK6"/>
<organism evidence="1 2">
    <name type="scientific">Lactobacillus delbrueckii</name>
    <dbReference type="NCBI Taxonomy" id="1584"/>
    <lineage>
        <taxon>Bacteria</taxon>
        <taxon>Bacillati</taxon>
        <taxon>Bacillota</taxon>
        <taxon>Bacilli</taxon>
        <taxon>Lactobacillales</taxon>
        <taxon>Lactobacillaceae</taxon>
        <taxon>Lactobacillus</taxon>
    </lineage>
</organism>
<protein>
    <submittedName>
        <fullName evidence="1">Uncharacterized protein</fullName>
    </submittedName>
</protein>
<name>A0AAW5YWK6_9LACO</name>